<dbReference type="WBParaSite" id="Minc3s01920g27198">
    <property type="protein sequence ID" value="Minc3s01920g27198"/>
    <property type="gene ID" value="Minc3s01920g27198"/>
</dbReference>
<accession>A0A914MHX6</accession>
<dbReference type="AlphaFoldDB" id="A0A914MHX6"/>
<organism evidence="1 2">
    <name type="scientific">Meloidogyne incognita</name>
    <name type="common">Southern root-knot nematode worm</name>
    <name type="synonym">Oxyuris incognita</name>
    <dbReference type="NCBI Taxonomy" id="6306"/>
    <lineage>
        <taxon>Eukaryota</taxon>
        <taxon>Metazoa</taxon>
        <taxon>Ecdysozoa</taxon>
        <taxon>Nematoda</taxon>
        <taxon>Chromadorea</taxon>
        <taxon>Rhabditida</taxon>
        <taxon>Tylenchina</taxon>
        <taxon>Tylenchomorpha</taxon>
        <taxon>Tylenchoidea</taxon>
        <taxon>Meloidogynidae</taxon>
        <taxon>Meloidogyninae</taxon>
        <taxon>Meloidogyne</taxon>
        <taxon>Meloidogyne incognita group</taxon>
    </lineage>
</organism>
<name>A0A914MHX6_MELIC</name>
<dbReference type="Proteomes" id="UP000887563">
    <property type="component" value="Unplaced"/>
</dbReference>
<proteinExistence type="predicted"/>
<sequence length="63" mass="7333">MNLQSIGMGLKHFGKVQSTNKELFCQDSSTDLISYRQFIEERHRSCNSNAYQLINKNTFICPF</sequence>
<keyword evidence="1" id="KW-1185">Reference proteome</keyword>
<evidence type="ECO:0000313" key="2">
    <source>
        <dbReference type="WBParaSite" id="Minc3s01920g27198"/>
    </source>
</evidence>
<reference evidence="2" key="1">
    <citation type="submission" date="2022-11" db="UniProtKB">
        <authorList>
            <consortium name="WormBaseParasite"/>
        </authorList>
    </citation>
    <scope>IDENTIFICATION</scope>
</reference>
<protein>
    <submittedName>
        <fullName evidence="2">Uncharacterized protein</fullName>
    </submittedName>
</protein>
<evidence type="ECO:0000313" key="1">
    <source>
        <dbReference type="Proteomes" id="UP000887563"/>
    </source>
</evidence>